<gene>
    <name evidence="1" type="ORF">Tco_0727782</name>
</gene>
<evidence type="ECO:0000313" key="2">
    <source>
        <dbReference type="Proteomes" id="UP001151760"/>
    </source>
</evidence>
<keyword evidence="2" id="KW-1185">Reference proteome</keyword>
<protein>
    <submittedName>
        <fullName evidence="1">Uncharacterized protein</fullName>
    </submittedName>
</protein>
<name>A0ABQ4YKC3_9ASTR</name>
<organism evidence="1 2">
    <name type="scientific">Tanacetum coccineum</name>
    <dbReference type="NCBI Taxonomy" id="301880"/>
    <lineage>
        <taxon>Eukaryota</taxon>
        <taxon>Viridiplantae</taxon>
        <taxon>Streptophyta</taxon>
        <taxon>Embryophyta</taxon>
        <taxon>Tracheophyta</taxon>
        <taxon>Spermatophyta</taxon>
        <taxon>Magnoliopsida</taxon>
        <taxon>eudicotyledons</taxon>
        <taxon>Gunneridae</taxon>
        <taxon>Pentapetalae</taxon>
        <taxon>asterids</taxon>
        <taxon>campanulids</taxon>
        <taxon>Asterales</taxon>
        <taxon>Asteraceae</taxon>
        <taxon>Asteroideae</taxon>
        <taxon>Anthemideae</taxon>
        <taxon>Anthemidinae</taxon>
        <taxon>Tanacetum</taxon>
    </lineage>
</organism>
<reference evidence="1" key="2">
    <citation type="submission" date="2022-01" db="EMBL/GenBank/DDBJ databases">
        <authorList>
            <person name="Yamashiro T."/>
            <person name="Shiraishi A."/>
            <person name="Satake H."/>
            <person name="Nakayama K."/>
        </authorList>
    </citation>
    <scope>NUCLEOTIDE SEQUENCE</scope>
</reference>
<sequence>MRISREGRNNAMDAVVIPENIERLEVDAIQVSDNTNPCVADVGLRGGLGGAAVDVIVVVGLDHDCCGCLESVVRISPDVAKEARLGSGRDLREQYILSKALVIFHLYEHVDGIWSRLMRHASMGRAKVALKKATVTCHFYFLEDEFDGVSQAALAKQSRRDPLVGWWKIEWGRAIYRCGLAAFKVAASDFEKSNFMYGSSSDFLKIEFFKGRRLFDVMYAVHEFLNLKTVRAVTGP</sequence>
<proteinExistence type="predicted"/>
<comment type="caution">
    <text evidence="1">The sequence shown here is derived from an EMBL/GenBank/DDBJ whole genome shotgun (WGS) entry which is preliminary data.</text>
</comment>
<evidence type="ECO:0000313" key="1">
    <source>
        <dbReference type="EMBL" id="GJS77901.1"/>
    </source>
</evidence>
<dbReference type="EMBL" id="BQNB010010484">
    <property type="protein sequence ID" value="GJS77901.1"/>
    <property type="molecule type" value="Genomic_DNA"/>
</dbReference>
<dbReference type="Proteomes" id="UP001151760">
    <property type="component" value="Unassembled WGS sequence"/>
</dbReference>
<accession>A0ABQ4YKC3</accession>
<reference evidence="1" key="1">
    <citation type="journal article" date="2022" name="Int. J. Mol. Sci.">
        <title>Draft Genome of Tanacetum Coccineum: Genomic Comparison of Closely Related Tanacetum-Family Plants.</title>
        <authorList>
            <person name="Yamashiro T."/>
            <person name="Shiraishi A."/>
            <person name="Nakayama K."/>
            <person name="Satake H."/>
        </authorList>
    </citation>
    <scope>NUCLEOTIDE SEQUENCE</scope>
</reference>